<protein>
    <submittedName>
        <fullName evidence="1">Uncharacterized protein</fullName>
    </submittedName>
</protein>
<gene>
    <name evidence="1" type="ORF">CWI36_0236p0030</name>
</gene>
<organism evidence="1 2">
    <name type="scientific">Hamiltosporidium magnivora</name>
    <dbReference type="NCBI Taxonomy" id="148818"/>
    <lineage>
        <taxon>Eukaryota</taxon>
        <taxon>Fungi</taxon>
        <taxon>Fungi incertae sedis</taxon>
        <taxon>Microsporidia</taxon>
        <taxon>Dubosqiidae</taxon>
        <taxon>Hamiltosporidium</taxon>
    </lineage>
</organism>
<evidence type="ECO:0000313" key="2">
    <source>
        <dbReference type="Proteomes" id="UP000291404"/>
    </source>
</evidence>
<dbReference type="AlphaFoldDB" id="A0A4Q9LK78"/>
<keyword evidence="2" id="KW-1185">Reference proteome</keyword>
<dbReference type="EMBL" id="PITI01000236">
    <property type="protein sequence ID" value="TBU07721.1"/>
    <property type="molecule type" value="Genomic_DNA"/>
</dbReference>
<proteinExistence type="predicted"/>
<dbReference type="Proteomes" id="UP000291404">
    <property type="component" value="Unassembled WGS sequence"/>
</dbReference>
<reference evidence="1 2" key="1">
    <citation type="submission" date="2017-12" db="EMBL/GenBank/DDBJ databases">
        <authorList>
            <person name="Pombert J.-F."/>
            <person name="Haag K.L."/>
            <person name="Ebert D."/>
        </authorList>
    </citation>
    <scope>NUCLEOTIDE SEQUENCE [LARGE SCALE GENOMIC DNA]</scope>
    <source>
        <strain evidence="1">BE-OM-2</strain>
    </source>
</reference>
<dbReference type="VEuPathDB" id="MicrosporidiaDB:CWI36_0236p0030"/>
<sequence length="199" mass="22777">MVKNTNNPTLTSIKSFKKRIINVGDCSRLLKKANIRPCGKTVVCYTQDWNVFLRAERMCHGCGWSSKTVDYLAKRPKKILGKDMSRHSNEGINFAQLLFKNIYNFKSLKQIKSDSVPEILDNEYAKIRMDIMDKHTENTNNISNLVLDSITSFADLKICANEDSDLEEGGEVIKTVEKNIKNEKIILPRILLNIMAMEF</sequence>
<evidence type="ECO:0000313" key="1">
    <source>
        <dbReference type="EMBL" id="TBU07721.1"/>
    </source>
</evidence>
<comment type="caution">
    <text evidence="1">The sequence shown here is derived from an EMBL/GenBank/DDBJ whole genome shotgun (WGS) entry which is preliminary data.</text>
</comment>
<name>A0A4Q9LK78_9MICR</name>
<accession>A0A4Q9LK78</accession>
<dbReference type="VEuPathDB" id="MicrosporidiaDB:CWI39_2841p0010"/>